<feature type="chain" id="PRO_5046319621" evidence="1">
    <location>
        <begin position="26"/>
        <end position="148"/>
    </location>
</feature>
<keyword evidence="3" id="KW-1185">Reference proteome</keyword>
<dbReference type="Proteomes" id="UP001589943">
    <property type="component" value="Unassembled WGS sequence"/>
</dbReference>
<proteinExistence type="predicted"/>
<comment type="caution">
    <text evidence="2">The sequence shown here is derived from an EMBL/GenBank/DDBJ whole genome shotgun (WGS) entry which is preliminary data.</text>
</comment>
<keyword evidence="1" id="KW-0732">Signal</keyword>
<name>A0ABV6PGR0_9SPHN</name>
<dbReference type="RefSeq" id="WP_379479755.1">
    <property type="nucleotide sequence ID" value="NZ_JBHLTL010000001.1"/>
</dbReference>
<feature type="signal peptide" evidence="1">
    <location>
        <begin position="1"/>
        <end position="25"/>
    </location>
</feature>
<evidence type="ECO:0000256" key="1">
    <source>
        <dbReference type="SAM" id="SignalP"/>
    </source>
</evidence>
<gene>
    <name evidence="2" type="ORF">ACFFF7_02360</name>
</gene>
<protein>
    <submittedName>
        <fullName evidence="2">Uncharacterized protein</fullName>
    </submittedName>
</protein>
<evidence type="ECO:0000313" key="2">
    <source>
        <dbReference type="EMBL" id="MFC0588248.1"/>
    </source>
</evidence>
<organism evidence="2 3">
    <name type="scientific">Novosphingobium aquiterrae</name>
    <dbReference type="NCBI Taxonomy" id="624388"/>
    <lineage>
        <taxon>Bacteria</taxon>
        <taxon>Pseudomonadati</taxon>
        <taxon>Pseudomonadota</taxon>
        <taxon>Alphaproteobacteria</taxon>
        <taxon>Sphingomonadales</taxon>
        <taxon>Sphingomonadaceae</taxon>
        <taxon>Novosphingobium</taxon>
    </lineage>
</organism>
<dbReference type="EMBL" id="JBHLTL010000001">
    <property type="protein sequence ID" value="MFC0588248.1"/>
    <property type="molecule type" value="Genomic_DNA"/>
</dbReference>
<evidence type="ECO:0000313" key="3">
    <source>
        <dbReference type="Proteomes" id="UP001589943"/>
    </source>
</evidence>
<sequence length="148" mass="16250">MNSIKTIVTGTALAIAVALSAPAAAQESSYKPGTVWQVSDIKVLPGQFENYMDYLATTWKKIQEAGKADGMVVEYHVLSLDNARKDEADLVLVVEYKDYMTTAQQEAMQKKVNALLAQDNRMAATASAGRTKMREPMGSQAYQELILK</sequence>
<accession>A0ABV6PGR0</accession>
<reference evidence="2 3" key="1">
    <citation type="submission" date="2024-09" db="EMBL/GenBank/DDBJ databases">
        <authorList>
            <person name="Sun Q."/>
            <person name="Mori K."/>
        </authorList>
    </citation>
    <scope>NUCLEOTIDE SEQUENCE [LARGE SCALE GENOMIC DNA]</scope>
    <source>
        <strain evidence="2 3">NCAIM B.02537</strain>
    </source>
</reference>